<dbReference type="AlphaFoldDB" id="A0A0P1HZN8"/>
<dbReference type="EMBL" id="CYTW01000001">
    <property type="protein sequence ID" value="CUJ81404.1"/>
    <property type="molecule type" value="Genomic_DNA"/>
</dbReference>
<accession>A0A0P1HZN8</accession>
<evidence type="ECO:0000313" key="2">
    <source>
        <dbReference type="Proteomes" id="UP000051870"/>
    </source>
</evidence>
<dbReference type="RefSeq" id="WP_058309309.1">
    <property type="nucleotide sequence ID" value="NZ_CYTW01000001.1"/>
</dbReference>
<gene>
    <name evidence="1" type="ORF">PH7735_00015</name>
</gene>
<proteinExistence type="predicted"/>
<evidence type="ECO:0000313" key="1">
    <source>
        <dbReference type="EMBL" id="CUJ81404.1"/>
    </source>
</evidence>
<sequence>MHIFRSPGLADPGVNDAVLSVWNDTIVNLINSHHASPFLVSNPADITDSKIAHSIKWLANPREPLDCLGEELAVQLSDWGWPGRAELHNEYLEYTLIMSPDAKGNLRPKRFVATTEMMEWWQAMAVYDLPYFLQRVTSITGRAYDAEELFGMPASQWNSLNVKTRTEIFRRRLVGWGRSQPPEHPLNVNHVLFMAENINGLNDLIFVVHFGSFPYAVNQDGKRRRAKLEEIFLSVDREDLYCRNADSSAAQAAYDQVFLRGSNPPQGRVMAFANPLGVYLRAFKTKDLSIDGQPVPKDWIRFSRGREGMAMRLEFGPGDDDPRFLDDLIWTKGARTMPVSGYLLARLIEVGPLVVIGNTPRQIAKDEFRDIPSRLGSAITRGLPSYERCKEIAAFADLYENPLGVVPGTRGLRGD</sequence>
<dbReference type="Proteomes" id="UP000051870">
    <property type="component" value="Unassembled WGS sequence"/>
</dbReference>
<keyword evidence="2" id="KW-1185">Reference proteome</keyword>
<protein>
    <submittedName>
        <fullName evidence="1">Uncharacterized protein</fullName>
    </submittedName>
</protein>
<name>A0A0P1HZN8_9RHOB</name>
<organism evidence="1 2">
    <name type="scientific">Shimia thalassica</name>
    <dbReference type="NCBI Taxonomy" id="1715693"/>
    <lineage>
        <taxon>Bacteria</taxon>
        <taxon>Pseudomonadati</taxon>
        <taxon>Pseudomonadota</taxon>
        <taxon>Alphaproteobacteria</taxon>
        <taxon>Rhodobacterales</taxon>
        <taxon>Roseobacteraceae</taxon>
    </lineage>
</organism>
<dbReference type="GeneID" id="83879121"/>
<reference evidence="2" key="1">
    <citation type="submission" date="2015-09" db="EMBL/GenBank/DDBJ databases">
        <authorList>
            <person name="Rodrigo-Torres Lidia"/>
            <person name="Arahal R.David."/>
        </authorList>
    </citation>
    <scope>NUCLEOTIDE SEQUENCE [LARGE SCALE GENOMIC DNA]</scope>
    <source>
        <strain evidence="2">CECT 7735</strain>
    </source>
</reference>